<protein>
    <recommendedName>
        <fullName evidence="4">L-serine deaminase</fullName>
    </recommendedName>
    <alternativeName>
        <fullName evidence="5">L-threonine dehydratase</fullName>
    </alternativeName>
</protein>
<dbReference type="GO" id="GO:0003941">
    <property type="term" value="F:L-serine ammonia-lyase activity"/>
    <property type="evidence" value="ECO:0007669"/>
    <property type="project" value="TreeGrafter"/>
</dbReference>
<evidence type="ECO:0000256" key="5">
    <source>
        <dbReference type="ARBA" id="ARBA00042605"/>
    </source>
</evidence>
<keyword evidence="2" id="KW-0663">Pyridoxal phosphate</keyword>
<dbReference type="Gene3D" id="3.40.50.1100">
    <property type="match status" value="1"/>
</dbReference>
<dbReference type="Pfam" id="PF00291">
    <property type="entry name" value="PALP"/>
    <property type="match status" value="1"/>
</dbReference>
<organism evidence="7 8">
    <name type="scientific">Anopheles maculatus</name>
    <dbReference type="NCBI Taxonomy" id="74869"/>
    <lineage>
        <taxon>Eukaryota</taxon>
        <taxon>Metazoa</taxon>
        <taxon>Ecdysozoa</taxon>
        <taxon>Arthropoda</taxon>
        <taxon>Hexapoda</taxon>
        <taxon>Insecta</taxon>
        <taxon>Pterygota</taxon>
        <taxon>Neoptera</taxon>
        <taxon>Endopterygota</taxon>
        <taxon>Diptera</taxon>
        <taxon>Nematocera</taxon>
        <taxon>Culicoidea</taxon>
        <taxon>Culicidae</taxon>
        <taxon>Anophelinae</taxon>
        <taxon>Anopheles</taxon>
        <taxon>Anopheles maculatus group</taxon>
    </lineage>
</organism>
<dbReference type="GO" id="GO:0006565">
    <property type="term" value="P:L-serine catabolic process"/>
    <property type="evidence" value="ECO:0007669"/>
    <property type="project" value="TreeGrafter"/>
</dbReference>
<dbReference type="InterPro" id="IPR036052">
    <property type="entry name" value="TrpB-like_PALP_sf"/>
</dbReference>
<comment type="cofactor">
    <cofactor evidence="1">
        <name>pyridoxal 5'-phosphate</name>
        <dbReference type="ChEBI" id="CHEBI:597326"/>
    </cofactor>
</comment>
<evidence type="ECO:0000259" key="6">
    <source>
        <dbReference type="Pfam" id="PF00291"/>
    </source>
</evidence>
<dbReference type="PANTHER" id="PTHR48078:SF19">
    <property type="entry name" value="ACT DOMAIN-CONTAINING PROTEIN"/>
    <property type="match status" value="1"/>
</dbReference>
<dbReference type="GO" id="GO:0009097">
    <property type="term" value="P:isoleucine biosynthetic process"/>
    <property type="evidence" value="ECO:0007669"/>
    <property type="project" value="TreeGrafter"/>
</dbReference>
<dbReference type="PANTHER" id="PTHR48078">
    <property type="entry name" value="THREONINE DEHYDRATASE, MITOCHONDRIAL-RELATED"/>
    <property type="match status" value="1"/>
</dbReference>
<dbReference type="GO" id="GO:0004794">
    <property type="term" value="F:threonine deaminase activity"/>
    <property type="evidence" value="ECO:0007669"/>
    <property type="project" value="TreeGrafter"/>
</dbReference>
<dbReference type="InterPro" id="IPR001926">
    <property type="entry name" value="TrpB-like_PALP"/>
</dbReference>
<proteinExistence type="predicted"/>
<dbReference type="SUPFAM" id="SSF53686">
    <property type="entry name" value="Tryptophan synthase beta subunit-like PLP-dependent enzymes"/>
    <property type="match status" value="1"/>
</dbReference>
<reference evidence="7" key="2">
    <citation type="submission" date="2020-05" db="UniProtKB">
        <authorList>
            <consortium name="EnsemblMetazoa"/>
        </authorList>
    </citation>
    <scope>IDENTIFICATION</scope>
    <source>
        <strain evidence="7">maculatus3</strain>
    </source>
</reference>
<dbReference type="InterPro" id="IPR050147">
    <property type="entry name" value="Ser/Thr_Dehydratase"/>
</dbReference>
<reference evidence="8" key="1">
    <citation type="submission" date="2013-09" db="EMBL/GenBank/DDBJ databases">
        <title>The Genome Sequence of Anopheles maculatus species B.</title>
        <authorList>
            <consortium name="The Broad Institute Genomics Platform"/>
            <person name="Neafsey D.E."/>
            <person name="Besansky N."/>
            <person name="Howell P."/>
            <person name="Walton C."/>
            <person name="Young S.K."/>
            <person name="Zeng Q."/>
            <person name="Gargeya S."/>
            <person name="Fitzgerald M."/>
            <person name="Haas B."/>
            <person name="Abouelleil A."/>
            <person name="Allen A.W."/>
            <person name="Alvarado L."/>
            <person name="Arachchi H.M."/>
            <person name="Berlin A.M."/>
            <person name="Chapman S.B."/>
            <person name="Gainer-Dewar J."/>
            <person name="Goldberg J."/>
            <person name="Griggs A."/>
            <person name="Gujja S."/>
            <person name="Hansen M."/>
            <person name="Howarth C."/>
            <person name="Imamovic A."/>
            <person name="Ireland A."/>
            <person name="Larimer J."/>
            <person name="McCowan C."/>
            <person name="Murphy C."/>
            <person name="Pearson M."/>
            <person name="Poon T.W."/>
            <person name="Priest M."/>
            <person name="Roberts A."/>
            <person name="Saif S."/>
            <person name="Shea T."/>
            <person name="Sisk P."/>
            <person name="Sykes S."/>
            <person name="Wortman J."/>
            <person name="Nusbaum C."/>
            <person name="Birren B."/>
        </authorList>
    </citation>
    <scope>NUCLEOTIDE SEQUENCE [LARGE SCALE GENOMIC DNA]</scope>
    <source>
        <strain evidence="8">maculatus3</strain>
    </source>
</reference>
<keyword evidence="3" id="KW-0456">Lyase</keyword>
<accession>A0A182SIR6</accession>
<evidence type="ECO:0000256" key="4">
    <source>
        <dbReference type="ARBA" id="ARBA00041766"/>
    </source>
</evidence>
<dbReference type="VEuPathDB" id="VectorBase:AMAM007602"/>
<dbReference type="GO" id="GO:0006567">
    <property type="term" value="P:L-threonine catabolic process"/>
    <property type="evidence" value="ECO:0007669"/>
    <property type="project" value="TreeGrafter"/>
</dbReference>
<keyword evidence="8" id="KW-1185">Reference proteome</keyword>
<dbReference type="EnsemblMetazoa" id="AMAM007602-RA">
    <property type="protein sequence ID" value="AMAM007602-PA"/>
    <property type="gene ID" value="AMAM007602"/>
</dbReference>
<name>A0A182SIR6_9DIPT</name>
<sequence length="143" mass="15342">GVESEKCPSFTRALENKGPVFVANQETLADGLAVPQVGYNAYATTVPLLDKMIVVKEEWIALAILRLVELEKCVVEGAGAAGLAAIMAGHLDEFIGKRFTVTVSDGPGGVAKLCNLLASLGVSIKDIMHERAFIRDIHHVEER</sequence>
<dbReference type="Proteomes" id="UP000075901">
    <property type="component" value="Unassembled WGS sequence"/>
</dbReference>
<evidence type="ECO:0000313" key="8">
    <source>
        <dbReference type="Proteomes" id="UP000075901"/>
    </source>
</evidence>
<evidence type="ECO:0000256" key="3">
    <source>
        <dbReference type="ARBA" id="ARBA00023239"/>
    </source>
</evidence>
<evidence type="ECO:0000313" key="7">
    <source>
        <dbReference type="EnsemblMetazoa" id="AMAM007602-PA"/>
    </source>
</evidence>
<evidence type="ECO:0000256" key="1">
    <source>
        <dbReference type="ARBA" id="ARBA00001933"/>
    </source>
</evidence>
<dbReference type="AlphaFoldDB" id="A0A182SIR6"/>
<feature type="domain" description="Tryptophan synthase beta chain-like PALP" evidence="6">
    <location>
        <begin position="1"/>
        <end position="93"/>
    </location>
</feature>
<evidence type="ECO:0000256" key="2">
    <source>
        <dbReference type="ARBA" id="ARBA00022898"/>
    </source>
</evidence>